<organism evidence="3 4">
    <name type="scientific">Stieleria maiorica</name>
    <dbReference type="NCBI Taxonomy" id="2795974"/>
    <lineage>
        <taxon>Bacteria</taxon>
        <taxon>Pseudomonadati</taxon>
        <taxon>Planctomycetota</taxon>
        <taxon>Planctomycetia</taxon>
        <taxon>Pirellulales</taxon>
        <taxon>Pirellulaceae</taxon>
        <taxon>Stieleria</taxon>
    </lineage>
</organism>
<evidence type="ECO:0000259" key="2">
    <source>
        <dbReference type="Pfam" id="PF13579"/>
    </source>
</evidence>
<sequence>MIGRHFWPHGSLDSAGHLMELATGFKLAGVHVSVVTPKHAASWAERFSFRECQVYRPIRMFRTGWTARGDRTSSRYIRYLRDWIESNPVACDMVYCDSGREEAIAAVEAARAIKVPSVVRLAGHGSCSDLEYHLHSRTGRRCRAAVMEATAVVVDSASAHRRWLADGGDRERVHRIPVGIGPAPDRGWSSPKRLRRAMARINGDLFVPDSCSVVLSVERLDRSSGVMTLVKSAYSLAQKIQGLQFWIVGDGPLRETIYAQLRSDGLRQSMAMPGSFSSADDVFSAADLMVHAGDEGFEHQIPTAIAAGLPLILANTETAREFFGVTDSDVQTWILRRRAVTIDAGDAERADADASHPDDPPAVDNAGRCVWWFDPKQPKTLRFAIEQIVDNLQQARRRAQQARRVMQRTRSRSESIERFVTLFRQLASGQPRRHSDPTSMENAQ</sequence>
<evidence type="ECO:0000313" key="4">
    <source>
        <dbReference type="Proteomes" id="UP000321353"/>
    </source>
</evidence>
<feature type="domain" description="Glycosyltransferase subfamily 4-like N-terminal" evidence="2">
    <location>
        <begin position="17"/>
        <end position="179"/>
    </location>
</feature>
<dbReference type="Gene3D" id="3.40.50.2000">
    <property type="entry name" value="Glycogen Phosphorylase B"/>
    <property type="match status" value="2"/>
</dbReference>
<reference evidence="3 4" key="1">
    <citation type="submission" date="2019-02" db="EMBL/GenBank/DDBJ databases">
        <title>Planctomycetal bacteria perform biofilm scaping via a novel small molecule.</title>
        <authorList>
            <person name="Jeske O."/>
            <person name="Boedeker C."/>
            <person name="Wiegand S."/>
            <person name="Breitling P."/>
            <person name="Kallscheuer N."/>
            <person name="Jogler M."/>
            <person name="Rohde M."/>
            <person name="Petersen J."/>
            <person name="Medema M.H."/>
            <person name="Surup F."/>
            <person name="Jogler C."/>
        </authorList>
    </citation>
    <scope>NUCLEOTIDE SEQUENCE [LARGE SCALE GENOMIC DNA]</scope>
    <source>
        <strain evidence="3 4">Mal15</strain>
    </source>
</reference>
<evidence type="ECO:0000313" key="3">
    <source>
        <dbReference type="EMBL" id="QEF97701.1"/>
    </source>
</evidence>
<dbReference type="RefSeq" id="WP_147867347.1">
    <property type="nucleotide sequence ID" value="NZ_CP036264.1"/>
</dbReference>
<proteinExistence type="predicted"/>
<dbReference type="Proteomes" id="UP000321353">
    <property type="component" value="Chromosome"/>
</dbReference>
<keyword evidence="1" id="KW-0175">Coiled coil</keyword>
<dbReference type="InterPro" id="IPR028098">
    <property type="entry name" value="Glyco_trans_4-like_N"/>
</dbReference>
<accession>A0A5B9M920</accession>
<keyword evidence="4" id="KW-1185">Reference proteome</keyword>
<gene>
    <name evidence="3" type="ORF">Mal15_17430</name>
</gene>
<dbReference type="AlphaFoldDB" id="A0A5B9M920"/>
<dbReference type="Pfam" id="PF13579">
    <property type="entry name" value="Glyco_trans_4_4"/>
    <property type="match status" value="1"/>
</dbReference>
<dbReference type="GO" id="GO:0016757">
    <property type="term" value="F:glycosyltransferase activity"/>
    <property type="evidence" value="ECO:0007669"/>
    <property type="project" value="UniProtKB-ARBA"/>
</dbReference>
<dbReference type="PANTHER" id="PTHR45947">
    <property type="entry name" value="SULFOQUINOVOSYL TRANSFERASE SQD2"/>
    <property type="match status" value="1"/>
</dbReference>
<dbReference type="EMBL" id="CP036264">
    <property type="protein sequence ID" value="QEF97701.1"/>
    <property type="molecule type" value="Genomic_DNA"/>
</dbReference>
<evidence type="ECO:0000256" key="1">
    <source>
        <dbReference type="SAM" id="Coils"/>
    </source>
</evidence>
<dbReference type="PANTHER" id="PTHR45947:SF3">
    <property type="entry name" value="SULFOQUINOVOSYL TRANSFERASE SQD2"/>
    <property type="match status" value="1"/>
</dbReference>
<dbReference type="SUPFAM" id="SSF53756">
    <property type="entry name" value="UDP-Glycosyltransferase/glycogen phosphorylase"/>
    <property type="match status" value="1"/>
</dbReference>
<dbReference type="Pfam" id="PF13692">
    <property type="entry name" value="Glyco_trans_1_4"/>
    <property type="match status" value="1"/>
</dbReference>
<dbReference type="KEGG" id="smam:Mal15_17430"/>
<name>A0A5B9M920_9BACT</name>
<keyword evidence="3" id="KW-0808">Transferase</keyword>
<protein>
    <submittedName>
        <fullName evidence="3">Glycosyl transferases group 1</fullName>
    </submittedName>
</protein>
<feature type="coiled-coil region" evidence="1">
    <location>
        <begin position="385"/>
        <end position="412"/>
    </location>
</feature>
<dbReference type="InterPro" id="IPR050194">
    <property type="entry name" value="Glycosyltransferase_grp1"/>
</dbReference>